<dbReference type="Proteomes" id="UP001054902">
    <property type="component" value="Unassembled WGS sequence"/>
</dbReference>
<gene>
    <name evidence="1" type="ORF">CTEN210_08492</name>
</gene>
<dbReference type="AlphaFoldDB" id="A0AAD3CTM2"/>
<reference evidence="1 2" key="1">
    <citation type="journal article" date="2021" name="Sci. Rep.">
        <title>The genome of the diatom Chaetoceros tenuissimus carries an ancient integrated fragment of an extant virus.</title>
        <authorList>
            <person name="Hongo Y."/>
            <person name="Kimura K."/>
            <person name="Takaki Y."/>
            <person name="Yoshida Y."/>
            <person name="Baba S."/>
            <person name="Kobayashi G."/>
            <person name="Nagasaki K."/>
            <person name="Hano T."/>
            <person name="Tomaru Y."/>
        </authorList>
    </citation>
    <scope>NUCLEOTIDE SEQUENCE [LARGE SCALE GENOMIC DNA]</scope>
    <source>
        <strain evidence="1 2">NIES-3715</strain>
    </source>
</reference>
<keyword evidence="2" id="KW-1185">Reference proteome</keyword>
<comment type="caution">
    <text evidence="1">The sequence shown here is derived from an EMBL/GenBank/DDBJ whole genome shotgun (WGS) entry which is preliminary data.</text>
</comment>
<sequence>MQATSVLLITTTALFGSYGIPVVHGFSVLGQLKASISRQQADATPTLKYRSDPDENIQSTKYYKAETKHMLQKPQRQQQPPKHQISNIFHTWWTAPKTKRAFEEAEKQKDEQLILDQYLESIDKRYKRLHSRKRDRGSIQNVALEFLAEGASFPSFDEQRKQEDALHVLGLAKLASARLLQKHHLPVPESKHGIQNFIDTPREEKKPLVPSHPFTVVHMSKEMSIEESKQSVVSSAVFCVQVLRDIKAAYANRLAALSESVKVTILASFMMLGRTLRKSAALTLSVISTNGGGASKYTMQCLSVFAAATVSVLRPHLKA</sequence>
<organism evidence="1 2">
    <name type="scientific">Chaetoceros tenuissimus</name>
    <dbReference type="NCBI Taxonomy" id="426638"/>
    <lineage>
        <taxon>Eukaryota</taxon>
        <taxon>Sar</taxon>
        <taxon>Stramenopiles</taxon>
        <taxon>Ochrophyta</taxon>
        <taxon>Bacillariophyta</taxon>
        <taxon>Coscinodiscophyceae</taxon>
        <taxon>Chaetocerotophycidae</taxon>
        <taxon>Chaetocerotales</taxon>
        <taxon>Chaetocerotaceae</taxon>
        <taxon>Chaetoceros</taxon>
    </lineage>
</organism>
<evidence type="ECO:0000313" key="1">
    <source>
        <dbReference type="EMBL" id="GFH52016.1"/>
    </source>
</evidence>
<evidence type="ECO:0000313" key="2">
    <source>
        <dbReference type="Proteomes" id="UP001054902"/>
    </source>
</evidence>
<dbReference type="EMBL" id="BLLK01000045">
    <property type="protein sequence ID" value="GFH52016.1"/>
    <property type="molecule type" value="Genomic_DNA"/>
</dbReference>
<protein>
    <submittedName>
        <fullName evidence="1">Uncharacterized protein</fullName>
    </submittedName>
</protein>
<proteinExistence type="predicted"/>
<accession>A0AAD3CTM2</accession>
<name>A0AAD3CTM2_9STRA</name>